<comment type="caution">
    <text evidence="6">The sequence shown here is derived from an EMBL/GenBank/DDBJ whole genome shotgun (WGS) entry which is preliminary data.</text>
</comment>
<evidence type="ECO:0000256" key="2">
    <source>
        <dbReference type="ARBA" id="ARBA00022532"/>
    </source>
</evidence>
<dbReference type="EC" id="1.1.1.37" evidence="1"/>
<proteinExistence type="predicted"/>
<dbReference type="GO" id="GO:0030060">
    <property type="term" value="F:L-malate dehydrogenase (NAD+) activity"/>
    <property type="evidence" value="ECO:0007669"/>
    <property type="project" value="UniProtKB-EC"/>
</dbReference>
<evidence type="ECO:0000256" key="4">
    <source>
        <dbReference type="ARBA" id="ARBA00023027"/>
    </source>
</evidence>
<dbReference type="InterPro" id="IPR015955">
    <property type="entry name" value="Lactate_DH/Glyco_Ohase_4_C"/>
</dbReference>
<name>A0A834HLB2_RHYFE</name>
<dbReference type="AlphaFoldDB" id="A0A834HLB2"/>
<dbReference type="Gene3D" id="3.40.50.720">
    <property type="entry name" value="NAD(P)-binding Rossmann-like Domain"/>
    <property type="match status" value="1"/>
</dbReference>
<evidence type="ECO:0000256" key="1">
    <source>
        <dbReference type="ARBA" id="ARBA00012995"/>
    </source>
</evidence>
<dbReference type="OrthoDB" id="755699at2759"/>
<keyword evidence="2" id="KW-0816">Tricarboxylic acid cycle</keyword>
<keyword evidence="3" id="KW-0560">Oxidoreductase</keyword>
<dbReference type="EMBL" id="JAACXV010022191">
    <property type="protein sequence ID" value="KAF7263328.1"/>
    <property type="molecule type" value="Genomic_DNA"/>
</dbReference>
<dbReference type="InterPro" id="IPR022383">
    <property type="entry name" value="Lactate/malate_DH_C"/>
</dbReference>
<dbReference type="GO" id="GO:0006099">
    <property type="term" value="P:tricarboxylic acid cycle"/>
    <property type="evidence" value="ECO:0007669"/>
    <property type="project" value="UniProtKB-KW"/>
</dbReference>
<dbReference type="SUPFAM" id="SSF56327">
    <property type="entry name" value="LDH C-terminal domain-like"/>
    <property type="match status" value="1"/>
</dbReference>
<gene>
    <name evidence="6" type="ORF">GWI33_002910</name>
</gene>
<dbReference type="Gene3D" id="3.90.110.10">
    <property type="entry name" value="Lactate dehydrogenase/glycoside hydrolase, family 4, C-terminal"/>
    <property type="match status" value="1"/>
</dbReference>
<sequence>NSKVVVVLAAAEGSDILPYDQMWEPNSVVIKEVMQDIAKTVPKAMIAIGTNPLNGILPMACEILRKGGCYNPKAVFGVTALDTVRTNTFVAQIQGLEPECVMVPVIGGHSTETIVPVLSQAKPCAEFTSVILTE</sequence>
<dbReference type="GO" id="GO:0005739">
    <property type="term" value="C:mitochondrion"/>
    <property type="evidence" value="ECO:0007669"/>
    <property type="project" value="TreeGrafter"/>
</dbReference>
<evidence type="ECO:0000313" key="6">
    <source>
        <dbReference type="EMBL" id="KAF7263328.1"/>
    </source>
</evidence>
<keyword evidence="4" id="KW-0520">NAD</keyword>
<feature type="domain" description="Lactate/malate dehydrogenase C-terminal" evidence="5">
    <location>
        <begin position="79"/>
        <end position="130"/>
    </location>
</feature>
<reference evidence="6" key="1">
    <citation type="submission" date="2020-08" db="EMBL/GenBank/DDBJ databases">
        <title>Genome sequencing and assembly of the red palm weevil Rhynchophorus ferrugineus.</title>
        <authorList>
            <person name="Dias G.B."/>
            <person name="Bergman C.M."/>
            <person name="Manee M."/>
        </authorList>
    </citation>
    <scope>NUCLEOTIDE SEQUENCE</scope>
    <source>
        <strain evidence="6">AA-2017</strain>
        <tissue evidence="6">Whole larva</tissue>
    </source>
</reference>
<dbReference type="SUPFAM" id="SSF51735">
    <property type="entry name" value="NAD(P)-binding Rossmann-fold domains"/>
    <property type="match status" value="1"/>
</dbReference>
<dbReference type="PANTHER" id="PTHR11540:SF16">
    <property type="entry name" value="MALATE DEHYDROGENASE, MITOCHONDRIAL"/>
    <property type="match status" value="1"/>
</dbReference>
<dbReference type="Pfam" id="PF02866">
    <property type="entry name" value="Ldh_1_C"/>
    <property type="match status" value="1"/>
</dbReference>
<evidence type="ECO:0000259" key="5">
    <source>
        <dbReference type="Pfam" id="PF02866"/>
    </source>
</evidence>
<feature type="non-terminal residue" evidence="6">
    <location>
        <position position="1"/>
    </location>
</feature>
<dbReference type="InterPro" id="IPR036291">
    <property type="entry name" value="NAD(P)-bd_dom_sf"/>
</dbReference>
<organism evidence="6 7">
    <name type="scientific">Rhynchophorus ferrugineus</name>
    <name type="common">Red palm weevil</name>
    <name type="synonym">Curculio ferrugineus</name>
    <dbReference type="NCBI Taxonomy" id="354439"/>
    <lineage>
        <taxon>Eukaryota</taxon>
        <taxon>Metazoa</taxon>
        <taxon>Ecdysozoa</taxon>
        <taxon>Arthropoda</taxon>
        <taxon>Hexapoda</taxon>
        <taxon>Insecta</taxon>
        <taxon>Pterygota</taxon>
        <taxon>Neoptera</taxon>
        <taxon>Endopterygota</taxon>
        <taxon>Coleoptera</taxon>
        <taxon>Polyphaga</taxon>
        <taxon>Cucujiformia</taxon>
        <taxon>Curculionidae</taxon>
        <taxon>Dryophthorinae</taxon>
        <taxon>Rhynchophorus</taxon>
    </lineage>
</organism>
<keyword evidence="7" id="KW-1185">Reference proteome</keyword>
<dbReference type="PANTHER" id="PTHR11540">
    <property type="entry name" value="MALATE AND LACTATE DEHYDROGENASE"/>
    <property type="match status" value="1"/>
</dbReference>
<accession>A0A834HLB2</accession>
<evidence type="ECO:0000313" key="7">
    <source>
        <dbReference type="Proteomes" id="UP000625711"/>
    </source>
</evidence>
<dbReference type="Proteomes" id="UP000625711">
    <property type="component" value="Unassembled WGS sequence"/>
</dbReference>
<protein>
    <recommendedName>
        <fullName evidence="1">malate dehydrogenase</fullName>
        <ecNumber evidence="1">1.1.1.37</ecNumber>
    </recommendedName>
</protein>
<evidence type="ECO:0000256" key="3">
    <source>
        <dbReference type="ARBA" id="ARBA00023002"/>
    </source>
</evidence>